<protein>
    <submittedName>
        <fullName evidence="3">Peptidase M1</fullName>
    </submittedName>
</protein>
<dbReference type="InterPro" id="IPR027268">
    <property type="entry name" value="Peptidase_M4/M1_CTD_sf"/>
</dbReference>
<name>A0A2N7TK19_9GAMM</name>
<dbReference type="GO" id="GO:0005615">
    <property type="term" value="C:extracellular space"/>
    <property type="evidence" value="ECO:0007669"/>
    <property type="project" value="TreeGrafter"/>
</dbReference>
<comment type="caution">
    <text evidence="3">The sequence shown here is derived from an EMBL/GenBank/DDBJ whole genome shotgun (WGS) entry which is preliminary data.</text>
</comment>
<feature type="signal peptide" evidence="1">
    <location>
        <begin position="1"/>
        <end position="25"/>
    </location>
</feature>
<dbReference type="PANTHER" id="PTHR11533">
    <property type="entry name" value="PROTEASE M1 ZINC METALLOPROTEASE"/>
    <property type="match status" value="1"/>
</dbReference>
<evidence type="ECO:0000313" key="4">
    <source>
        <dbReference type="Proteomes" id="UP000235346"/>
    </source>
</evidence>
<dbReference type="GO" id="GO:0005737">
    <property type="term" value="C:cytoplasm"/>
    <property type="evidence" value="ECO:0007669"/>
    <property type="project" value="TreeGrafter"/>
</dbReference>
<gene>
    <name evidence="3" type="ORF">C1H66_14900</name>
</gene>
<feature type="chain" id="PRO_5015009179" evidence="1">
    <location>
        <begin position="26"/>
        <end position="651"/>
    </location>
</feature>
<dbReference type="Proteomes" id="UP000235346">
    <property type="component" value="Unassembled WGS sequence"/>
</dbReference>
<dbReference type="SUPFAM" id="SSF55486">
    <property type="entry name" value="Metalloproteases ('zincins'), catalytic domain"/>
    <property type="match status" value="1"/>
</dbReference>
<accession>A0A2N7TK19</accession>
<feature type="domain" description="Peptidase M1 membrane alanine aminopeptidase" evidence="2">
    <location>
        <begin position="278"/>
        <end position="417"/>
    </location>
</feature>
<dbReference type="InterPro" id="IPR014782">
    <property type="entry name" value="Peptidase_M1_dom"/>
</dbReference>
<evidence type="ECO:0000259" key="2">
    <source>
        <dbReference type="Pfam" id="PF01433"/>
    </source>
</evidence>
<dbReference type="GO" id="GO:0043171">
    <property type="term" value="P:peptide catabolic process"/>
    <property type="evidence" value="ECO:0007669"/>
    <property type="project" value="TreeGrafter"/>
</dbReference>
<evidence type="ECO:0000256" key="1">
    <source>
        <dbReference type="SAM" id="SignalP"/>
    </source>
</evidence>
<dbReference type="RefSeq" id="WP_102628666.1">
    <property type="nucleotide sequence ID" value="NZ_PDOH01000060.1"/>
</dbReference>
<keyword evidence="4" id="KW-1185">Reference proteome</keyword>
<dbReference type="PANTHER" id="PTHR11533:SF174">
    <property type="entry name" value="PUROMYCIN-SENSITIVE AMINOPEPTIDASE-RELATED"/>
    <property type="match status" value="1"/>
</dbReference>
<evidence type="ECO:0000313" key="3">
    <source>
        <dbReference type="EMBL" id="PMR68532.1"/>
    </source>
</evidence>
<dbReference type="GO" id="GO:0042277">
    <property type="term" value="F:peptide binding"/>
    <property type="evidence" value="ECO:0007669"/>
    <property type="project" value="TreeGrafter"/>
</dbReference>
<dbReference type="OrthoDB" id="9762302at2"/>
<dbReference type="EMBL" id="PNRE01000065">
    <property type="protein sequence ID" value="PMR68532.1"/>
    <property type="molecule type" value="Genomic_DNA"/>
</dbReference>
<sequence length="651" mass="70923">MTPTPRPRAGCIALALLLAWGGATAGEPARTLALWLDPASRELRGEMRLTLRSGDEFHLLDGLEVTRVERGGRPVAPVRLAPGHYRLPPSPEEASPPEAGAVTVHWRGTLPARLADTPLRVSPAGSLLPTRGGWYPRVDDPPPRPLALTIHLPDGQRAVGTGSLVEEHASGDGMTSRYTHPRTRDIEVAVGPWQPREREADGIRLRTLFPAALDERFADTYLAHTARYLAMFQQRLGPYPFDSFTLAAFPEPVGLAFPGFTLLGERVIPLPFIPHTSLAHELMHAWWGAGVGVDHASGNWSEALTTYLADYALDEARGEARETRRRWLADLAALPAAEERPLASFRGGPDPVGRLIGYQHGAMVFHMLRRRIGDDAFTAGLRRLADDRMFRTAAWQDLQAAFEAAADDDLTDFFGAWLTRPGRPELALDDVTLEASGAGFRVGGELTQRGAHAPWPLEVPVTLETAGEPIQTTLRLHGHAATFSLDSDRPPTALAVDPDHHLLRRLSEPPAILRALILDPTTRLLALDDALAPLGRRVLGREAEAFTGDRHGDAPLLVIGTTAAVADWLVERELPAPPRSLARAGHARLWTLPGTRIGLLSADDAPGLERLSRALRHHGHRSYLVQDAEGNTLDAGHWEADTTALRVELTP</sequence>
<dbReference type="Gene3D" id="1.10.390.10">
    <property type="entry name" value="Neutral Protease Domain 2"/>
    <property type="match status" value="1"/>
</dbReference>
<dbReference type="InterPro" id="IPR050344">
    <property type="entry name" value="Peptidase_M1_aminopeptidases"/>
</dbReference>
<dbReference type="Pfam" id="PF01433">
    <property type="entry name" value="Peptidase_M1"/>
    <property type="match status" value="1"/>
</dbReference>
<proteinExistence type="predicted"/>
<reference evidence="3 4" key="1">
    <citation type="submission" date="2018-01" db="EMBL/GenBank/DDBJ databases">
        <title>Halomonas endophytica sp. nov., isolated from storage liquid in the stems of Populus euphratica.</title>
        <authorList>
            <person name="Chen C."/>
        </authorList>
    </citation>
    <scope>NUCLEOTIDE SEQUENCE [LARGE SCALE GENOMIC DNA]</scope>
    <source>
        <strain evidence="3 4">DSM 26881</strain>
    </source>
</reference>
<dbReference type="GO" id="GO:0016020">
    <property type="term" value="C:membrane"/>
    <property type="evidence" value="ECO:0007669"/>
    <property type="project" value="TreeGrafter"/>
</dbReference>
<keyword evidence="1" id="KW-0732">Signal</keyword>
<dbReference type="GO" id="GO:0008270">
    <property type="term" value="F:zinc ion binding"/>
    <property type="evidence" value="ECO:0007669"/>
    <property type="project" value="InterPro"/>
</dbReference>
<dbReference type="GO" id="GO:0070006">
    <property type="term" value="F:metalloaminopeptidase activity"/>
    <property type="evidence" value="ECO:0007669"/>
    <property type="project" value="TreeGrafter"/>
</dbReference>
<organism evidence="3 4">
    <name type="scientific">Halomonas heilongjiangensis</name>
    <dbReference type="NCBI Taxonomy" id="1387883"/>
    <lineage>
        <taxon>Bacteria</taxon>
        <taxon>Pseudomonadati</taxon>
        <taxon>Pseudomonadota</taxon>
        <taxon>Gammaproteobacteria</taxon>
        <taxon>Oceanospirillales</taxon>
        <taxon>Halomonadaceae</taxon>
        <taxon>Halomonas</taxon>
    </lineage>
</organism>
<dbReference type="AlphaFoldDB" id="A0A2N7TK19"/>